<evidence type="ECO:0000256" key="1">
    <source>
        <dbReference type="ARBA" id="ARBA00005564"/>
    </source>
</evidence>
<sequence length="519" mass="56966">MPPHSITGVEQFLSKVDEVDGLASDWPHADPPRDTVFYVCTYTNNDILAHIPKGDRGEGIYAWRLEAATGTLRQLAASRVEPNPAFVVHDAARNLLYASTECIHKKGCGEVITLAADESGEPGALREAGRVSAGGRSTCYLNLLRGGRMAVVNYWDAIVSLHPVCPTNGIVGPACDQHMQPGADYVFETNPDRVEHWTHRQRWPHTHCFVTEPYHGVLHFVPDLGVDKIWVYKVDGGCHKEQDAAKLVLCGGVQLEHGQGPRHIVFHPRVRTAYVVNELLSTVSVLKVQPECLAGFPGDLLSEPIDMDGFSEESVLFEVQKIRTLPEHFESLDHHKSHASEIRIHPSGRFVLVANRGHDSIAVFAVDEANSGRLSLTSITPSGGVFPRNFNFDATGHYVLVGNQNSNNLTLFAFDVDTGLMKNSLQTVYQPSPNFILGVAAGDADALTRNKTSQEHTNQDDQGVALSKGAKGELRSTNDCKSEPKVRLNKWLLLATPEQVALGCVLVFWIYSILHRTGA</sequence>
<organism evidence="2">
    <name type="scientific">Rhizochromulina marina</name>
    <dbReference type="NCBI Taxonomy" id="1034831"/>
    <lineage>
        <taxon>Eukaryota</taxon>
        <taxon>Sar</taxon>
        <taxon>Stramenopiles</taxon>
        <taxon>Ochrophyta</taxon>
        <taxon>Dictyochophyceae</taxon>
        <taxon>Rhizochromulinales</taxon>
        <taxon>Rhizochromulina</taxon>
    </lineage>
</organism>
<dbReference type="PANTHER" id="PTHR30344">
    <property type="entry name" value="6-PHOSPHOGLUCONOLACTONASE-RELATED"/>
    <property type="match status" value="1"/>
</dbReference>
<name>A0A7S2SL81_9STRA</name>
<evidence type="ECO:0008006" key="3">
    <source>
        <dbReference type="Google" id="ProtNLM"/>
    </source>
</evidence>
<dbReference type="SUPFAM" id="SSF51004">
    <property type="entry name" value="C-terminal (heme d1) domain of cytochrome cd1-nitrite reductase"/>
    <property type="match status" value="1"/>
</dbReference>
<dbReference type="Gene3D" id="2.130.10.10">
    <property type="entry name" value="YVTN repeat-like/Quinoprotein amine dehydrogenase"/>
    <property type="match status" value="1"/>
</dbReference>
<dbReference type="InterPro" id="IPR015943">
    <property type="entry name" value="WD40/YVTN_repeat-like_dom_sf"/>
</dbReference>
<dbReference type="EMBL" id="HBHJ01024289">
    <property type="protein sequence ID" value="CAD9703291.1"/>
    <property type="molecule type" value="Transcribed_RNA"/>
</dbReference>
<dbReference type="InterPro" id="IPR011048">
    <property type="entry name" value="Haem_d1_sf"/>
</dbReference>
<dbReference type="PANTHER" id="PTHR30344:SF1">
    <property type="entry name" value="6-PHOSPHOGLUCONOLACTONASE"/>
    <property type="match status" value="1"/>
</dbReference>
<dbReference type="InterPro" id="IPR050282">
    <property type="entry name" value="Cycloisomerase_2"/>
</dbReference>
<proteinExistence type="inferred from homology"/>
<protein>
    <recommendedName>
        <fullName evidence="3">6-phosphogluconolactonase</fullName>
    </recommendedName>
</protein>
<dbReference type="AlphaFoldDB" id="A0A7S2SL81"/>
<dbReference type="InterPro" id="IPR019405">
    <property type="entry name" value="Lactonase_7-beta_prop"/>
</dbReference>
<dbReference type="Pfam" id="PF10282">
    <property type="entry name" value="Lactonase"/>
    <property type="match status" value="2"/>
</dbReference>
<reference evidence="2" key="1">
    <citation type="submission" date="2021-01" db="EMBL/GenBank/DDBJ databases">
        <authorList>
            <person name="Corre E."/>
            <person name="Pelletier E."/>
            <person name="Niang G."/>
            <person name="Scheremetjew M."/>
            <person name="Finn R."/>
            <person name="Kale V."/>
            <person name="Holt S."/>
            <person name="Cochrane G."/>
            <person name="Meng A."/>
            <person name="Brown T."/>
            <person name="Cohen L."/>
        </authorList>
    </citation>
    <scope>NUCLEOTIDE SEQUENCE</scope>
    <source>
        <strain evidence="2">CCMP1243</strain>
    </source>
</reference>
<comment type="similarity">
    <text evidence="1">Belongs to the cycloisomerase 2 family.</text>
</comment>
<evidence type="ECO:0000313" key="2">
    <source>
        <dbReference type="EMBL" id="CAD9703291.1"/>
    </source>
</evidence>
<dbReference type="GO" id="GO:0017057">
    <property type="term" value="F:6-phosphogluconolactonase activity"/>
    <property type="evidence" value="ECO:0007669"/>
    <property type="project" value="TreeGrafter"/>
</dbReference>
<gene>
    <name evidence="2" type="ORF">RMAR1173_LOCUS16031</name>
</gene>
<accession>A0A7S2SL81</accession>